<evidence type="ECO:0000313" key="1">
    <source>
        <dbReference type="EMBL" id="GAH44990.1"/>
    </source>
</evidence>
<feature type="non-terminal residue" evidence="1">
    <location>
        <position position="1"/>
    </location>
</feature>
<organism evidence="1">
    <name type="scientific">marine sediment metagenome</name>
    <dbReference type="NCBI Taxonomy" id="412755"/>
    <lineage>
        <taxon>unclassified sequences</taxon>
        <taxon>metagenomes</taxon>
        <taxon>ecological metagenomes</taxon>
    </lineage>
</organism>
<name>X1GJJ8_9ZZZZ</name>
<sequence length="220" mass="24522">SWTVTDKGGIRLTGATSSSFDASDSDFALKGKLRKHTDNANRWATDRNTGTAFLALGDTQYTLMDKVWTSEPDSSKGGAGDWDAVIDNSYDNGATLIRAGAFGGYSTWNGTATVGPKQYPRPNWPWADGAADGNKDVYDLVQLVATDTRLMYSINKYEDLYFELIISPKTKMWGTYWEHGTYGCTATQIESYRKYMTARFSAYPNVIFQLVYDIDLYPPP</sequence>
<dbReference type="EMBL" id="BARU01011450">
    <property type="protein sequence ID" value="GAH44990.1"/>
    <property type="molecule type" value="Genomic_DNA"/>
</dbReference>
<accession>X1GJJ8</accession>
<protein>
    <submittedName>
        <fullName evidence="1">Uncharacterized protein</fullName>
    </submittedName>
</protein>
<proteinExistence type="predicted"/>
<reference evidence="1" key="1">
    <citation type="journal article" date="2014" name="Front. Microbiol.">
        <title>High frequency of phylogenetically diverse reductive dehalogenase-homologous genes in deep subseafloor sedimentary metagenomes.</title>
        <authorList>
            <person name="Kawai M."/>
            <person name="Futagami T."/>
            <person name="Toyoda A."/>
            <person name="Takaki Y."/>
            <person name="Nishi S."/>
            <person name="Hori S."/>
            <person name="Arai W."/>
            <person name="Tsubouchi T."/>
            <person name="Morono Y."/>
            <person name="Uchiyama I."/>
            <person name="Ito T."/>
            <person name="Fujiyama A."/>
            <person name="Inagaki F."/>
            <person name="Takami H."/>
        </authorList>
    </citation>
    <scope>NUCLEOTIDE SEQUENCE</scope>
    <source>
        <strain evidence="1">Expedition CK06-06</strain>
    </source>
</reference>
<gene>
    <name evidence="1" type="ORF">S03H2_21495</name>
</gene>
<comment type="caution">
    <text evidence="1">The sequence shown here is derived from an EMBL/GenBank/DDBJ whole genome shotgun (WGS) entry which is preliminary data.</text>
</comment>
<dbReference type="AlphaFoldDB" id="X1GJJ8"/>
<dbReference type="Gene3D" id="3.20.20.80">
    <property type="entry name" value="Glycosidases"/>
    <property type="match status" value="1"/>
</dbReference>